<dbReference type="Pfam" id="PF07690">
    <property type="entry name" value="MFS_1"/>
    <property type="match status" value="1"/>
</dbReference>
<dbReference type="Gene3D" id="1.20.1250.20">
    <property type="entry name" value="MFS general substrate transporter like domains"/>
    <property type="match status" value="1"/>
</dbReference>
<feature type="transmembrane region" description="Helical" evidence="6">
    <location>
        <begin position="374"/>
        <end position="395"/>
    </location>
</feature>
<dbReference type="InterPro" id="IPR020846">
    <property type="entry name" value="MFS_dom"/>
</dbReference>
<evidence type="ECO:0000256" key="5">
    <source>
        <dbReference type="ARBA" id="ARBA00023136"/>
    </source>
</evidence>
<feature type="transmembrane region" description="Helical" evidence="6">
    <location>
        <begin position="312"/>
        <end position="329"/>
    </location>
</feature>
<proteinExistence type="predicted"/>
<feature type="transmembrane region" description="Helical" evidence="6">
    <location>
        <begin position="84"/>
        <end position="103"/>
    </location>
</feature>
<feature type="transmembrane region" description="Helical" evidence="6">
    <location>
        <begin position="142"/>
        <end position="161"/>
    </location>
</feature>
<evidence type="ECO:0000313" key="9">
    <source>
        <dbReference type="Proteomes" id="UP001247754"/>
    </source>
</evidence>
<evidence type="ECO:0000256" key="3">
    <source>
        <dbReference type="ARBA" id="ARBA00022692"/>
    </source>
</evidence>
<keyword evidence="2" id="KW-1003">Cell membrane</keyword>
<keyword evidence="5 6" id="KW-0472">Membrane</keyword>
<gene>
    <name evidence="8" type="ORF">RGD00_14060</name>
</gene>
<feature type="transmembrane region" description="Helical" evidence="6">
    <location>
        <begin position="349"/>
        <end position="368"/>
    </location>
</feature>
<dbReference type="PROSITE" id="PS50850">
    <property type="entry name" value="MFS"/>
    <property type="match status" value="1"/>
</dbReference>
<reference evidence="8 9" key="1">
    <citation type="submission" date="2023-09" db="EMBL/GenBank/DDBJ databases">
        <title>Xinfangfangia sedmenti sp. nov., isolated the sedment.</title>
        <authorList>
            <person name="Xu L."/>
        </authorList>
    </citation>
    <scope>NUCLEOTIDE SEQUENCE [LARGE SCALE GENOMIC DNA]</scope>
    <source>
        <strain evidence="8 9">LG-4</strain>
    </source>
</reference>
<evidence type="ECO:0000256" key="4">
    <source>
        <dbReference type="ARBA" id="ARBA00022989"/>
    </source>
</evidence>
<protein>
    <submittedName>
        <fullName evidence="8">MFS transporter</fullName>
    </submittedName>
</protein>
<dbReference type="InterPro" id="IPR050189">
    <property type="entry name" value="MFS_Efflux_Transporters"/>
</dbReference>
<dbReference type="PANTHER" id="PTHR43124:SF3">
    <property type="entry name" value="CHLORAMPHENICOL EFFLUX PUMP RV0191"/>
    <property type="match status" value="1"/>
</dbReference>
<dbReference type="InterPro" id="IPR036259">
    <property type="entry name" value="MFS_trans_sf"/>
</dbReference>
<dbReference type="SUPFAM" id="SSF103473">
    <property type="entry name" value="MFS general substrate transporter"/>
    <property type="match status" value="1"/>
</dbReference>
<feature type="domain" description="Major facilitator superfamily (MFS) profile" evidence="7">
    <location>
        <begin position="18"/>
        <end position="403"/>
    </location>
</feature>
<name>A0ABU1FA28_9RHOB</name>
<keyword evidence="3 6" id="KW-0812">Transmembrane</keyword>
<sequence length="410" mass="43972">MTTQDASFAATQGGHRRAILFLALASFAAAATTRVMDAVLPQMAVEFGVSIGSVAFVATAYAFAYGAFQLVFGPLGDRFGKFRVILFSCFGACAMTFACAFSTTLGQIAGARLLSGMMAAAIVPLAIAWVGDVVAHEDRQPILARFMSSQILGLLAGQIGGGVLGEFFGWRSAFLLIGSAYLFALVGMSYELRRNPAVVIVSEAGAGGMRHTLRVFAGLWRRPVVRFVLVMVSIEAFAMFGALTYVGASLHYRFGFDFASVGMYLAVYCFGGLFYVSQSRRMLARLGSQRLAFWGTVLVAGCYTVMALTPVHHLYVPAIAVMGVGFYMLHNTLQTMATQMAPDVRGSAVAIFATFYFLSQAVGVWLAGQVMDRWGVAPVFLTAAAMLLALGVLLLRFMPAELRVVAVRRG</sequence>
<feature type="transmembrane region" description="Helical" evidence="6">
    <location>
        <begin position="224"/>
        <end position="246"/>
    </location>
</feature>
<dbReference type="InterPro" id="IPR011701">
    <property type="entry name" value="MFS"/>
</dbReference>
<evidence type="ECO:0000256" key="2">
    <source>
        <dbReference type="ARBA" id="ARBA00022475"/>
    </source>
</evidence>
<dbReference type="PANTHER" id="PTHR43124">
    <property type="entry name" value="PURINE EFFLUX PUMP PBUE"/>
    <property type="match status" value="1"/>
</dbReference>
<comment type="subcellular location">
    <subcellularLocation>
        <location evidence="1">Cell membrane</location>
        <topology evidence="1">Multi-pass membrane protein</topology>
    </subcellularLocation>
</comment>
<feature type="transmembrane region" description="Helical" evidence="6">
    <location>
        <begin position="109"/>
        <end position="130"/>
    </location>
</feature>
<dbReference type="RefSeq" id="WP_310457971.1">
    <property type="nucleotide sequence ID" value="NZ_JAVKPH010000016.1"/>
</dbReference>
<comment type="caution">
    <text evidence="8">The sequence shown here is derived from an EMBL/GenBank/DDBJ whole genome shotgun (WGS) entry which is preliminary data.</text>
</comment>
<keyword evidence="4 6" id="KW-1133">Transmembrane helix</keyword>
<dbReference type="CDD" id="cd17324">
    <property type="entry name" value="MFS_NepI_like"/>
    <property type="match status" value="1"/>
</dbReference>
<feature type="transmembrane region" description="Helical" evidence="6">
    <location>
        <begin position="258"/>
        <end position="276"/>
    </location>
</feature>
<evidence type="ECO:0000256" key="6">
    <source>
        <dbReference type="SAM" id="Phobius"/>
    </source>
</evidence>
<evidence type="ECO:0000259" key="7">
    <source>
        <dbReference type="PROSITE" id="PS50850"/>
    </source>
</evidence>
<accession>A0ABU1FA28</accession>
<feature type="transmembrane region" description="Helical" evidence="6">
    <location>
        <begin position="288"/>
        <end position="306"/>
    </location>
</feature>
<feature type="transmembrane region" description="Helical" evidence="6">
    <location>
        <begin position="167"/>
        <end position="186"/>
    </location>
</feature>
<keyword evidence="9" id="KW-1185">Reference proteome</keyword>
<dbReference type="Proteomes" id="UP001247754">
    <property type="component" value="Unassembled WGS sequence"/>
</dbReference>
<evidence type="ECO:0000256" key="1">
    <source>
        <dbReference type="ARBA" id="ARBA00004651"/>
    </source>
</evidence>
<feature type="transmembrane region" description="Helical" evidence="6">
    <location>
        <begin position="47"/>
        <end position="72"/>
    </location>
</feature>
<organism evidence="8 9">
    <name type="scientific">Ruixingdingia sedimenti</name>
    <dbReference type="NCBI Taxonomy" id="3073604"/>
    <lineage>
        <taxon>Bacteria</taxon>
        <taxon>Pseudomonadati</taxon>
        <taxon>Pseudomonadota</taxon>
        <taxon>Alphaproteobacteria</taxon>
        <taxon>Rhodobacterales</taxon>
        <taxon>Paracoccaceae</taxon>
        <taxon>Ruixingdingia</taxon>
    </lineage>
</organism>
<dbReference type="EMBL" id="JAVKPH010000016">
    <property type="protein sequence ID" value="MDR5653735.1"/>
    <property type="molecule type" value="Genomic_DNA"/>
</dbReference>
<evidence type="ECO:0000313" key="8">
    <source>
        <dbReference type="EMBL" id="MDR5653735.1"/>
    </source>
</evidence>